<feature type="binding site" evidence="14">
    <location>
        <position position="848"/>
    </location>
    <ligand>
        <name>Mn(2+)</name>
        <dbReference type="ChEBI" id="CHEBI:29035"/>
        <label>3</label>
    </ligand>
</feature>
<dbReference type="EC" id="6.3.4.16" evidence="14"/>
<feature type="binding site" evidence="14">
    <location>
        <position position="860"/>
    </location>
    <ligand>
        <name>Mn(2+)</name>
        <dbReference type="ChEBI" id="CHEBI:29035"/>
        <label>4</label>
    </ligand>
</feature>
<evidence type="ECO:0000256" key="4">
    <source>
        <dbReference type="ARBA" id="ARBA00022598"/>
    </source>
</evidence>
<feature type="binding site" evidence="14">
    <location>
        <position position="807"/>
    </location>
    <ligand>
        <name>ATP</name>
        <dbReference type="ChEBI" id="CHEBI:30616"/>
        <label>2</label>
    </ligand>
</feature>
<feature type="domain" description="ATP-grasp" evidence="15">
    <location>
        <begin position="133"/>
        <end position="341"/>
    </location>
</feature>
<dbReference type="Gene3D" id="3.40.50.1380">
    <property type="entry name" value="Methylglyoxal synthase-like domain"/>
    <property type="match status" value="1"/>
</dbReference>
<evidence type="ECO:0000256" key="6">
    <source>
        <dbReference type="ARBA" id="ARBA00022723"/>
    </source>
</evidence>
<feature type="binding site" evidence="14">
    <location>
        <position position="256"/>
    </location>
    <ligand>
        <name>ATP</name>
        <dbReference type="ChEBI" id="CHEBI:30616"/>
        <label>1</label>
    </ligand>
</feature>
<feature type="region of interest" description="Allosteric domain" evidence="14">
    <location>
        <begin position="977"/>
        <end position="1110"/>
    </location>
</feature>
<dbReference type="Pfam" id="PF02142">
    <property type="entry name" value="MGS"/>
    <property type="match status" value="1"/>
</dbReference>
<evidence type="ECO:0000256" key="7">
    <source>
        <dbReference type="ARBA" id="ARBA00022737"/>
    </source>
</evidence>
<feature type="binding site" evidence="14">
    <location>
        <position position="314"/>
    </location>
    <ligand>
        <name>Mn(2+)</name>
        <dbReference type="ChEBI" id="CHEBI:29035"/>
        <label>2</label>
    </ligand>
</feature>
<dbReference type="InterPro" id="IPR036897">
    <property type="entry name" value="CarbamoylP_synth_lsu_oligo_sf"/>
</dbReference>
<feature type="binding site" evidence="14">
    <location>
        <position position="862"/>
    </location>
    <ligand>
        <name>Mg(2+)</name>
        <dbReference type="ChEBI" id="CHEBI:18420"/>
        <label>4</label>
    </ligand>
</feature>
<feature type="binding site" evidence="14">
    <location>
        <position position="860"/>
    </location>
    <ligand>
        <name>Mn(2+)</name>
        <dbReference type="ChEBI" id="CHEBI:29035"/>
        <label>3</label>
    </ligand>
</feature>
<dbReference type="PRINTS" id="PR00098">
    <property type="entry name" value="CPSASE"/>
</dbReference>
<dbReference type="InterPro" id="IPR005483">
    <property type="entry name" value="CPSase_dom"/>
</dbReference>
<evidence type="ECO:0000256" key="1">
    <source>
        <dbReference type="ARBA" id="ARBA00005077"/>
    </source>
</evidence>
<feature type="binding site" evidence="14">
    <location>
        <position position="312"/>
    </location>
    <ligand>
        <name>Mg(2+)</name>
        <dbReference type="ChEBI" id="CHEBI:18420"/>
        <label>2</label>
    </ligand>
</feature>
<dbReference type="HAMAP" id="MF_01210_A">
    <property type="entry name" value="CPSase_L_chain_A"/>
    <property type="match status" value="1"/>
</dbReference>
<feature type="binding site" evidence="14">
    <location>
        <position position="312"/>
    </location>
    <ligand>
        <name>Mg(2+)</name>
        <dbReference type="ChEBI" id="CHEBI:18420"/>
        <label>1</label>
    </ligand>
</feature>
<evidence type="ECO:0000256" key="11">
    <source>
        <dbReference type="ARBA" id="ARBA00022975"/>
    </source>
</evidence>
<dbReference type="RefSeq" id="WP_326298207.1">
    <property type="nucleotide sequence ID" value="NZ_JAYLLH010000021.1"/>
</dbReference>
<feature type="binding site" evidence="14">
    <location>
        <position position="221"/>
    </location>
    <ligand>
        <name>ATP</name>
        <dbReference type="ChEBI" id="CHEBI:30616"/>
        <label>1</label>
    </ligand>
</feature>
<feature type="binding site" evidence="14">
    <location>
        <position position="298"/>
    </location>
    <ligand>
        <name>Mn(2+)</name>
        <dbReference type="ChEBI" id="CHEBI:29035"/>
        <label>1</label>
    </ligand>
</feature>
<evidence type="ECO:0000259" key="15">
    <source>
        <dbReference type="PROSITE" id="PS50975"/>
    </source>
</evidence>
<comment type="catalytic activity">
    <reaction evidence="13 14">
        <text>hydrogencarbonate + NH4(+) + 2 ATP = carbamoyl phosphate + 2 ADP + phosphate + 2 H(+)</text>
        <dbReference type="Rhea" id="RHEA:18029"/>
        <dbReference type="ChEBI" id="CHEBI:15378"/>
        <dbReference type="ChEBI" id="CHEBI:17544"/>
        <dbReference type="ChEBI" id="CHEBI:28938"/>
        <dbReference type="ChEBI" id="CHEBI:30616"/>
        <dbReference type="ChEBI" id="CHEBI:43474"/>
        <dbReference type="ChEBI" id="CHEBI:58228"/>
        <dbReference type="ChEBI" id="CHEBI:456216"/>
        <dbReference type="EC" id="6.3.4.16"/>
    </reaction>
</comment>
<dbReference type="SUPFAM" id="SSF52335">
    <property type="entry name" value="Methylglyoxal synthase-like"/>
    <property type="match status" value="1"/>
</dbReference>
<keyword evidence="5 14" id="KW-0028">Amino-acid biosynthesis</keyword>
<evidence type="ECO:0000256" key="13">
    <source>
        <dbReference type="ARBA" id="ARBA00047359"/>
    </source>
</evidence>
<feature type="binding site" evidence="14">
    <location>
        <position position="312"/>
    </location>
    <ligand>
        <name>ATP</name>
        <dbReference type="ChEBI" id="CHEBI:30616"/>
        <label>1</label>
    </ligand>
</feature>
<dbReference type="Pfam" id="PF02787">
    <property type="entry name" value="CPSase_L_D3"/>
    <property type="match status" value="1"/>
</dbReference>
<name>A0ABU6HKP4_9RHOB</name>
<keyword evidence="8 14" id="KW-0547">Nucleotide-binding</keyword>
<dbReference type="PROSITE" id="PS00867">
    <property type="entry name" value="CPSASE_2"/>
    <property type="match status" value="2"/>
</dbReference>
<dbReference type="NCBIfam" id="TIGR01369">
    <property type="entry name" value="CPSaseII_lrg"/>
    <property type="match status" value="1"/>
</dbReference>
<dbReference type="InterPro" id="IPR011761">
    <property type="entry name" value="ATP-grasp"/>
</dbReference>
<evidence type="ECO:0000256" key="2">
    <source>
        <dbReference type="ARBA" id="ARBA00009799"/>
    </source>
</evidence>
<keyword evidence="4 14" id="KW-0436">Ligase</keyword>
<evidence type="ECO:0000313" key="17">
    <source>
        <dbReference type="EMBL" id="MEC3862420.1"/>
    </source>
</evidence>
<dbReference type="InterPro" id="IPR036914">
    <property type="entry name" value="MGS-like_dom_sf"/>
</dbReference>
<feature type="binding site" evidence="14">
    <location>
        <position position="780"/>
    </location>
    <ligand>
        <name>ATP</name>
        <dbReference type="ChEBI" id="CHEBI:30616"/>
        <label>2</label>
    </ligand>
</feature>
<feature type="binding site" evidence="14">
    <location>
        <position position="862"/>
    </location>
    <ligand>
        <name>Mn(2+)</name>
        <dbReference type="ChEBI" id="CHEBI:29035"/>
        <label>4</label>
    </ligand>
</feature>
<dbReference type="SMART" id="SM01096">
    <property type="entry name" value="CPSase_L_D3"/>
    <property type="match status" value="1"/>
</dbReference>
<keyword evidence="12" id="KW-0464">Manganese</keyword>
<dbReference type="PROSITE" id="PS51257">
    <property type="entry name" value="PROKAR_LIPOPROTEIN"/>
    <property type="match status" value="1"/>
</dbReference>
<feature type="binding site" evidence="14">
    <location>
        <position position="312"/>
    </location>
    <ligand>
        <name>Mn(2+)</name>
        <dbReference type="ChEBI" id="CHEBI:29035"/>
        <label>1</label>
    </ligand>
</feature>
<dbReference type="InterPro" id="IPR005480">
    <property type="entry name" value="CPSase_lsu_oligo"/>
</dbReference>
<comment type="caution">
    <text evidence="14">Lacks conserved residue(s) required for the propagation of feature annotation.</text>
</comment>
<feature type="binding site" evidence="14">
    <location>
        <position position="129"/>
    </location>
    <ligand>
        <name>ATP</name>
        <dbReference type="ChEBI" id="CHEBI:30616"/>
        <label>1</label>
    </ligand>
</feature>
<feature type="domain" description="MGS-like" evidence="16">
    <location>
        <begin position="977"/>
        <end position="1110"/>
    </location>
</feature>
<dbReference type="Proteomes" id="UP001348149">
    <property type="component" value="Unassembled WGS sequence"/>
</dbReference>
<dbReference type="SUPFAM" id="SSF56059">
    <property type="entry name" value="Glutathione synthetase ATP-binding domain-like"/>
    <property type="match status" value="2"/>
</dbReference>
<evidence type="ECO:0000256" key="3">
    <source>
        <dbReference type="ARBA" id="ARBA00022571"/>
    </source>
</evidence>
<feature type="binding site" evidence="14">
    <location>
        <position position="314"/>
    </location>
    <ligand>
        <name>Mg(2+)</name>
        <dbReference type="ChEBI" id="CHEBI:18420"/>
        <label>2</label>
    </ligand>
</feature>
<evidence type="ECO:0000256" key="5">
    <source>
        <dbReference type="ARBA" id="ARBA00022605"/>
    </source>
</evidence>
<feature type="binding site" evidence="14">
    <location>
        <position position="255"/>
    </location>
    <ligand>
        <name>ATP</name>
        <dbReference type="ChEBI" id="CHEBI:30616"/>
        <label>1</label>
    </ligand>
</feature>
<feature type="binding site" evidence="14">
    <location>
        <position position="228"/>
    </location>
    <ligand>
        <name>ATP</name>
        <dbReference type="ChEBI" id="CHEBI:30616"/>
        <label>1</label>
    </ligand>
</feature>
<comment type="pathway">
    <text evidence="14">Pyrimidine metabolism; UMP biosynthesis via de novo pathway; (S)-dihydroorotate from bicarbonate: step 1/3.</text>
</comment>
<keyword evidence="9 14" id="KW-0067">ATP-binding</keyword>
<dbReference type="InterPro" id="IPR005479">
    <property type="entry name" value="CPAse_ATP-bd"/>
</dbReference>
<dbReference type="EMBL" id="JAYLLH010000021">
    <property type="protein sequence ID" value="MEC3862420.1"/>
    <property type="molecule type" value="Genomic_DNA"/>
</dbReference>
<dbReference type="InterPro" id="IPR006275">
    <property type="entry name" value="CPSase_lsu"/>
</dbReference>
<evidence type="ECO:0000256" key="9">
    <source>
        <dbReference type="ARBA" id="ARBA00022840"/>
    </source>
</evidence>
<comment type="catalytic activity">
    <reaction evidence="14">
        <text>hydrogencarbonate + L-glutamine + 2 ATP + H2O = carbamoyl phosphate + L-glutamate + 2 ADP + phosphate + 2 H(+)</text>
        <dbReference type="Rhea" id="RHEA:18633"/>
        <dbReference type="ChEBI" id="CHEBI:15377"/>
        <dbReference type="ChEBI" id="CHEBI:15378"/>
        <dbReference type="ChEBI" id="CHEBI:17544"/>
        <dbReference type="ChEBI" id="CHEBI:29985"/>
        <dbReference type="ChEBI" id="CHEBI:30616"/>
        <dbReference type="ChEBI" id="CHEBI:43474"/>
        <dbReference type="ChEBI" id="CHEBI:58228"/>
        <dbReference type="ChEBI" id="CHEBI:58359"/>
        <dbReference type="ChEBI" id="CHEBI:456216"/>
        <dbReference type="EC" id="6.3.5.5"/>
    </reaction>
</comment>
<evidence type="ECO:0000256" key="12">
    <source>
        <dbReference type="ARBA" id="ARBA00023211"/>
    </source>
</evidence>
<dbReference type="SUPFAM" id="SSF48108">
    <property type="entry name" value="Carbamoyl phosphate synthetase, large subunit connection domain"/>
    <property type="match status" value="1"/>
</dbReference>
<dbReference type="Pfam" id="PF25596">
    <property type="entry name" value="CPSase_L_D1"/>
    <property type="match status" value="2"/>
</dbReference>
<feature type="binding site" evidence="14">
    <location>
        <position position="182"/>
    </location>
    <ligand>
        <name>ATP</name>
        <dbReference type="ChEBI" id="CHEBI:30616"/>
        <label>1</label>
    </ligand>
</feature>
<feature type="binding site" evidence="14">
    <location>
        <position position="860"/>
    </location>
    <ligand>
        <name>ATP</name>
        <dbReference type="ChEBI" id="CHEBI:30616"/>
        <label>2</label>
    </ligand>
</feature>
<dbReference type="PROSITE" id="PS51855">
    <property type="entry name" value="MGS"/>
    <property type="match status" value="1"/>
</dbReference>
<feature type="region of interest" description="Carboxyphosphate synthetic domain" evidence="14">
    <location>
        <begin position="1"/>
        <end position="415"/>
    </location>
</feature>
<dbReference type="InterPro" id="IPR058047">
    <property type="entry name" value="CPSase_preATP-grasp"/>
</dbReference>
<organism evidence="17 18">
    <name type="scientific">Mesobacterium hydrothermale</name>
    <dbReference type="NCBI Taxonomy" id="3111907"/>
    <lineage>
        <taxon>Bacteria</taxon>
        <taxon>Pseudomonadati</taxon>
        <taxon>Pseudomonadota</taxon>
        <taxon>Alphaproteobacteria</taxon>
        <taxon>Rhodobacterales</taxon>
        <taxon>Roseobacteraceae</taxon>
        <taxon>Mesobacterium</taxon>
    </lineage>
</organism>
<gene>
    <name evidence="14 17" type="primary">carB</name>
    <name evidence="17" type="ORF">VK792_14095</name>
</gene>
<dbReference type="Gene3D" id="1.10.1030.10">
    <property type="entry name" value="Carbamoyl-phosphate synthetase, large subunit oligomerisation domain"/>
    <property type="match status" value="1"/>
</dbReference>
<dbReference type="GO" id="GO:0004088">
    <property type="term" value="F:carbamoyl-phosphate synthase (glutamine-hydrolyzing) activity"/>
    <property type="evidence" value="ECO:0007669"/>
    <property type="project" value="UniProtKB-EC"/>
</dbReference>
<comment type="domain">
    <text evidence="14">The large subunit is composed of 2 ATP-grasp domains that are involved in binding the 2 ATP molecules needed for carbamoyl phosphate synthesis. The N-terminal ATP-grasp domain (referred to as the carboxyphosphate synthetic component) catalyzes the ATP-dependent phosphorylation of hydrogencarbonate to carboxyphosphate and the subsequent nucleophilic attack by ammonia to form a carbamate intermediate. The C-terminal ATP-grasp domain (referred to as the carbamoyl phosphate synthetic component) then catalyzes the phosphorylation of carbamate with the second ATP to form the end product carbamoyl phosphate. The reactive and unstable enzyme intermediates are sequentially channeled from one active site to the next through the interior of the protein over a distance of at least 96 A.</text>
</comment>
<keyword evidence="10" id="KW-0460">Magnesium</keyword>
<comment type="function">
    <text evidence="14">Large subunit of the glutamine-dependent carbamoyl phosphate synthetase (CPSase). CPSase catalyzes the formation of carbamoyl phosphate from the ammonia moiety of glutamine, carbonate, and phosphate donated by ATP, constituting the first step of 2 biosynthetic pathways, one leading to arginine and/or urea and the other to pyrimidine nucleotides. The large subunit (synthetase) binds the substrates ammonia (free or transferred from glutamine from the small subunit), hydrogencarbonate and ATP and carries out an ATP-coupled ligase reaction, activating hydrogencarbonate by forming carboxy phosphate which reacts with ammonia to form carbamoyl phosphate.</text>
</comment>
<feature type="binding site" evidence="14">
    <location>
        <position position="734"/>
    </location>
    <ligand>
        <name>ATP</name>
        <dbReference type="ChEBI" id="CHEBI:30616"/>
        <label>2</label>
    </ligand>
</feature>
<comment type="cofactor">
    <cofactor evidence="14">
        <name>Mg(2+)</name>
        <dbReference type="ChEBI" id="CHEBI:18420"/>
    </cofactor>
    <cofactor evidence="14">
        <name>Mn(2+)</name>
        <dbReference type="ChEBI" id="CHEBI:29035"/>
    </cofactor>
    <text evidence="14">Binds 4 Mg(2+) or Mn(2+) ions per subunit.</text>
</comment>
<evidence type="ECO:0000259" key="16">
    <source>
        <dbReference type="PROSITE" id="PS51855"/>
    </source>
</evidence>
<evidence type="ECO:0000256" key="8">
    <source>
        <dbReference type="ARBA" id="ARBA00022741"/>
    </source>
</evidence>
<dbReference type="Gene3D" id="3.30.1490.20">
    <property type="entry name" value="ATP-grasp fold, A domain"/>
    <property type="match status" value="1"/>
</dbReference>
<evidence type="ECO:0000256" key="14">
    <source>
        <dbReference type="HAMAP-Rule" id="MF_01210"/>
    </source>
</evidence>
<dbReference type="SUPFAM" id="SSF52440">
    <property type="entry name" value="PreATP-grasp domain"/>
    <property type="match status" value="2"/>
</dbReference>
<dbReference type="InterPro" id="IPR011607">
    <property type="entry name" value="MGS-like_dom"/>
</dbReference>
<accession>A0ABU6HKP4</accession>
<dbReference type="PROSITE" id="PS50975">
    <property type="entry name" value="ATP_GRASP"/>
    <property type="match status" value="2"/>
</dbReference>
<keyword evidence="6" id="KW-0479">Metal-binding</keyword>
<dbReference type="InterPro" id="IPR016185">
    <property type="entry name" value="PreATP-grasp_dom_sf"/>
</dbReference>
<feature type="binding site" evidence="14">
    <location>
        <position position="298"/>
    </location>
    <ligand>
        <name>ATP</name>
        <dbReference type="ChEBI" id="CHEBI:30616"/>
        <label>1</label>
    </ligand>
</feature>
<comment type="pathway">
    <text evidence="1 14">Amino-acid biosynthesis; L-arginine biosynthesis; carbamoyl phosphate from bicarbonate: step 1/1.</text>
</comment>
<dbReference type="PANTHER" id="PTHR11405">
    <property type="entry name" value="CARBAMOYLTRANSFERASE FAMILY MEMBER"/>
    <property type="match status" value="1"/>
</dbReference>
<feature type="binding site" evidence="14">
    <location>
        <position position="848"/>
    </location>
    <ligand>
        <name>Mg(2+)</name>
        <dbReference type="ChEBI" id="CHEBI:18420"/>
        <label>3</label>
    </ligand>
</feature>
<feature type="binding site" evidence="14">
    <location>
        <position position="188"/>
    </location>
    <ligand>
        <name>ATP</name>
        <dbReference type="ChEBI" id="CHEBI:30616"/>
        <label>1</label>
    </ligand>
</feature>
<feature type="domain" description="ATP-grasp" evidence="15">
    <location>
        <begin position="698"/>
        <end position="889"/>
    </location>
</feature>
<dbReference type="Gene3D" id="3.30.470.20">
    <property type="entry name" value="ATP-grasp fold, B domain"/>
    <property type="match status" value="2"/>
</dbReference>
<evidence type="ECO:0000313" key="18">
    <source>
        <dbReference type="Proteomes" id="UP001348149"/>
    </source>
</evidence>
<comment type="subunit">
    <text evidence="14">Composed of two chains; the small (or glutamine) chain promotes the hydrolysis of glutamine to ammonia, which is used by the large (or ammonia) chain to synthesize carbamoyl phosphate. Tetramer of heterodimers (alpha,beta)4.</text>
</comment>
<comment type="similarity">
    <text evidence="2 14">Belongs to the CarB family.</text>
</comment>
<keyword evidence="18" id="KW-1185">Reference proteome</keyword>
<dbReference type="SMART" id="SM00851">
    <property type="entry name" value="MGS"/>
    <property type="match status" value="1"/>
</dbReference>
<feature type="binding site" evidence="14">
    <location>
        <position position="254"/>
    </location>
    <ligand>
        <name>ATP</name>
        <dbReference type="ChEBI" id="CHEBI:30616"/>
        <label>1</label>
    </ligand>
</feature>
<dbReference type="PANTHER" id="PTHR11405:SF53">
    <property type="entry name" value="CARBAMOYL-PHOSPHATE SYNTHASE [AMMONIA], MITOCHONDRIAL"/>
    <property type="match status" value="1"/>
</dbReference>
<feature type="binding site" evidence="14">
    <location>
        <position position="189"/>
    </location>
    <ligand>
        <name>ATP</name>
        <dbReference type="ChEBI" id="CHEBI:30616"/>
        <label>1</label>
    </ligand>
</feature>
<keyword evidence="7 14" id="KW-0677">Repeat</keyword>
<feature type="binding site" evidence="14">
    <location>
        <position position="808"/>
    </location>
    <ligand>
        <name>ATP</name>
        <dbReference type="ChEBI" id="CHEBI:30616"/>
        <label>2</label>
    </ligand>
</feature>
<feature type="binding site" evidence="14">
    <location>
        <position position="775"/>
    </location>
    <ligand>
        <name>ATP</name>
        <dbReference type="ChEBI" id="CHEBI:30616"/>
        <label>2</label>
    </ligand>
</feature>
<dbReference type="PROSITE" id="PS00866">
    <property type="entry name" value="CPSASE_1"/>
    <property type="match status" value="1"/>
</dbReference>
<dbReference type="NCBIfam" id="NF003671">
    <property type="entry name" value="PRK05294.1"/>
    <property type="match status" value="1"/>
</dbReference>
<feature type="binding site" evidence="14">
    <location>
        <position position="805"/>
    </location>
    <ligand>
        <name>ATP</name>
        <dbReference type="ChEBI" id="CHEBI:30616"/>
        <label>2</label>
    </ligand>
</feature>
<dbReference type="EC" id="6.3.5.5" evidence="14"/>
<keyword evidence="3 14" id="KW-0055">Arginine biosynthesis</keyword>
<keyword evidence="11 14" id="KW-0665">Pyrimidine biosynthesis</keyword>
<feature type="binding site" evidence="14">
    <location>
        <position position="860"/>
    </location>
    <ligand>
        <name>Mg(2+)</name>
        <dbReference type="ChEBI" id="CHEBI:18420"/>
        <label>3</label>
    </ligand>
</feature>
<feature type="binding site" evidence="14">
    <location>
        <position position="860"/>
    </location>
    <ligand>
        <name>Mg(2+)</name>
        <dbReference type="ChEBI" id="CHEBI:18420"/>
        <label>4</label>
    </ligand>
</feature>
<feature type="binding site" evidence="14">
    <location>
        <position position="312"/>
    </location>
    <ligand>
        <name>Mn(2+)</name>
        <dbReference type="ChEBI" id="CHEBI:29035"/>
        <label>2</label>
    </ligand>
</feature>
<reference evidence="17 18" key="1">
    <citation type="submission" date="2024-01" db="EMBL/GenBank/DDBJ databases">
        <title>Mesobacterium rodlantinim sp. nov., isolated from shallow sea hydrothermal systems off Kueishantao Island.</title>
        <authorList>
            <person name="Su Z."/>
            <person name="Tang K."/>
        </authorList>
    </citation>
    <scope>NUCLEOTIDE SEQUENCE [LARGE SCALE GENOMIC DNA]</scope>
    <source>
        <strain evidence="17 18">TK19101</strain>
    </source>
</reference>
<feature type="binding site" evidence="14">
    <location>
        <position position="773"/>
    </location>
    <ligand>
        <name>ATP</name>
        <dbReference type="ChEBI" id="CHEBI:30616"/>
        <label>2</label>
    </ligand>
</feature>
<dbReference type="Gene3D" id="3.40.50.20">
    <property type="match status" value="2"/>
</dbReference>
<feature type="binding site" evidence="14">
    <location>
        <position position="298"/>
    </location>
    <ligand>
        <name>Mg(2+)</name>
        <dbReference type="ChEBI" id="CHEBI:18420"/>
        <label>1</label>
    </ligand>
</feature>
<proteinExistence type="inferred from homology"/>
<feature type="binding site" evidence="14">
    <location>
        <position position="806"/>
    </location>
    <ligand>
        <name>ATP</name>
        <dbReference type="ChEBI" id="CHEBI:30616"/>
        <label>2</label>
    </ligand>
</feature>
<dbReference type="InterPro" id="IPR013815">
    <property type="entry name" value="ATP_grasp_subdomain_1"/>
</dbReference>
<feature type="binding site" evidence="14">
    <location>
        <position position="223"/>
    </location>
    <ligand>
        <name>ATP</name>
        <dbReference type="ChEBI" id="CHEBI:30616"/>
        <label>1</label>
    </ligand>
</feature>
<protein>
    <recommendedName>
        <fullName evidence="14">Carbamoyl phosphate synthase large chain</fullName>
        <ecNumber evidence="14">6.3.4.16</ecNumber>
        <ecNumber evidence="14">6.3.5.5</ecNumber>
    </recommendedName>
    <alternativeName>
        <fullName evidence="14">Carbamoyl phosphate synthetase ammonia chain</fullName>
    </alternativeName>
</protein>
<dbReference type="Pfam" id="PF02786">
    <property type="entry name" value="CPSase_L_D2"/>
    <property type="match status" value="2"/>
</dbReference>
<evidence type="ECO:0000256" key="10">
    <source>
        <dbReference type="ARBA" id="ARBA00022842"/>
    </source>
</evidence>
<dbReference type="InterPro" id="IPR033937">
    <property type="entry name" value="MGS_CPS_CarB"/>
</dbReference>
<comment type="caution">
    <text evidence="17">The sequence shown here is derived from an EMBL/GenBank/DDBJ whole genome shotgun (WGS) entry which is preliminary data.</text>
</comment>
<dbReference type="HAMAP" id="MF_01210_B">
    <property type="entry name" value="CPSase_L_chain_B"/>
    <property type="match status" value="1"/>
</dbReference>
<feature type="binding site" evidence="14">
    <location>
        <position position="848"/>
    </location>
    <ligand>
        <name>ATP</name>
        <dbReference type="ChEBI" id="CHEBI:30616"/>
        <label>2</label>
    </ligand>
</feature>
<sequence length="1110" mass="119822">MPKRTDIKSIMIIGAGPIVIGQACEFDYSGAQACKALREEGYRVILVNSNPATIMTDPELADATYIEPITPEVVAKIIEQERPDALLPTMGGQTGLNTSLALEEMGVLEKFGVEMIGAKRDAIEMAEDRKLFREAMDRIGLENPKATIVTAPKTAKGKFDLEAGVQIALDALEEIGLPAIIRPAFTLGGTGGGVAYNREDYIHFCRSGMDASPVGQILVDESLLGWKEYEMEVVRDKADNAIIVCSIENVDPMGVHTGDSITVAPALTLTDKEYQIMRNGSIAVLREIGVETGGSNVQWAVNPETGRMVVIEMNPRVSRSSALASKATGFPIAKIAAKLAVGYTLDELDNDITKVTPASFEPTIDYVVTKIPKFAFEKFPGAEPYLTTAMKSVGEAMSIGRTIHESMQKALASMESGLTGFDEVEIPGAPEKSAIIKALSVATPDRLRTIAQAMRHGLTNDEIIGVTAFDPWFLARIREIVEAEEEVRKTGLPMTEQGLRKLKMLGFTDARLAKLSGRDEANVRRARHNLGVTAVFKRIDTCAAEFEAQTPYMYSTYEEPMMGEVECEARPSGKKKVVILGGGPNRIGQGIEFDYCCCHACFALSDVGYETIMVNCNPETVSTDYDTSDRLYFEPLTFEHVMEILRVEQQNGTLHGVIVQFGGQTPLKLANDLEEEGIPILGTTPDAIDLAEDRERFQALVNQHGLKQPKNGIAATDAQALEIAEEIGFPLVIRPSYVLGGRAMEIVRDMDQLRRYIRDAVVVSGDSPVLLDSYLSGATELDVDALCDGEAVHVAGIMQHIEEAGVHSGDSACSLPPYSLSDEIIAQIKDQTVALALALNVVGLMNVQFAIKDGEIYLIEVNPRASRTVPFVAKATDSAIASIAARVMAGEKLSAFPMRAPYPADADYDTVLPLADPMTLADPNMPWFSVKEAVLPFARFPGVDTILGPEMRSTGEVMGWDRSFPRAFLKAQLGAGTHLPHDGAVFISIKDADKTAMMVEAASVLSGIGFKIVATGGTAAFLEANGIPCDVVKKVYEGRPNVVDLMKDGGVQLVLNTTEGAAAVEDSREIRSVALYDKIPYFTTAAGAHAAALAIKAREEGELVVKSLQA</sequence>
<dbReference type="NCBIfam" id="NF009455">
    <property type="entry name" value="PRK12815.1"/>
    <property type="match status" value="1"/>
</dbReference>
<dbReference type="CDD" id="cd01424">
    <property type="entry name" value="MGS_CPS_II"/>
    <property type="match status" value="1"/>
</dbReference>